<evidence type="ECO:0000259" key="2">
    <source>
        <dbReference type="Pfam" id="PF05193"/>
    </source>
</evidence>
<dbReference type="Pfam" id="PF05193">
    <property type="entry name" value="Peptidase_M16_C"/>
    <property type="match status" value="1"/>
</dbReference>
<dbReference type="GeneID" id="34526739"/>
<organism evidence="3 4">
    <name type="scientific">Huiozyma naganishii (strain ATCC MYA-139 / BCRC 22969 / CBS 8797 / KCTC 17520 / NBRC 10181 / NCYC 3082 / Yp74L-3)</name>
    <name type="common">Yeast</name>
    <name type="synonym">Kazachstania naganishii</name>
    <dbReference type="NCBI Taxonomy" id="1071383"/>
    <lineage>
        <taxon>Eukaryota</taxon>
        <taxon>Fungi</taxon>
        <taxon>Dikarya</taxon>
        <taxon>Ascomycota</taxon>
        <taxon>Saccharomycotina</taxon>
        <taxon>Saccharomycetes</taxon>
        <taxon>Saccharomycetales</taxon>
        <taxon>Saccharomycetaceae</taxon>
        <taxon>Huiozyma</taxon>
    </lineage>
</organism>
<dbReference type="GO" id="GO:0004222">
    <property type="term" value="F:metalloendopeptidase activity"/>
    <property type="evidence" value="ECO:0007669"/>
    <property type="project" value="TreeGrafter"/>
</dbReference>
<feature type="domain" description="Peptidase M16 N-terminal" evidence="1">
    <location>
        <begin position="61"/>
        <end position="172"/>
    </location>
</feature>
<dbReference type="GO" id="GO:0006122">
    <property type="term" value="P:mitochondrial electron transport, ubiquinol to cytochrome c"/>
    <property type="evidence" value="ECO:0007669"/>
    <property type="project" value="EnsemblFungi"/>
</dbReference>
<dbReference type="GO" id="GO:0005743">
    <property type="term" value="C:mitochondrial inner membrane"/>
    <property type="evidence" value="ECO:0007669"/>
    <property type="project" value="EnsemblFungi"/>
</dbReference>
<reference evidence="3 4" key="1">
    <citation type="journal article" date="2011" name="Proc. Natl. Acad. Sci. U.S.A.">
        <title>Evolutionary erosion of yeast sex chromosomes by mating-type switching accidents.</title>
        <authorList>
            <person name="Gordon J.L."/>
            <person name="Armisen D."/>
            <person name="Proux-Wera E."/>
            <person name="Oheigeartaigh S.S."/>
            <person name="Byrne K.P."/>
            <person name="Wolfe K.H."/>
        </authorList>
    </citation>
    <scope>NUCLEOTIDE SEQUENCE [LARGE SCALE GENOMIC DNA]</scope>
    <source>
        <strain evidence="4">ATCC MYA-139 / BCRC 22969 / CBS 8797 / CCRC 22969 / KCTC 17520 / NBRC 10181 / NCYC 3082</strain>
    </source>
</reference>
<dbReference type="GO" id="GO:0006627">
    <property type="term" value="P:protein processing involved in protein targeting to mitochondrion"/>
    <property type="evidence" value="ECO:0007669"/>
    <property type="project" value="TreeGrafter"/>
</dbReference>
<dbReference type="InterPro" id="IPR007863">
    <property type="entry name" value="Peptidase_M16_C"/>
</dbReference>
<dbReference type="GO" id="GO:0045275">
    <property type="term" value="C:respiratory chain complex III"/>
    <property type="evidence" value="ECO:0007669"/>
    <property type="project" value="EnsemblFungi"/>
</dbReference>
<dbReference type="STRING" id="1071383.J7S7L1"/>
<accession>J7S7L1</accession>
<dbReference type="eggNOG" id="KOG0960">
    <property type="taxonomic scope" value="Eukaryota"/>
</dbReference>
<dbReference type="GO" id="GO:0046872">
    <property type="term" value="F:metal ion binding"/>
    <property type="evidence" value="ECO:0007669"/>
    <property type="project" value="InterPro"/>
</dbReference>
<dbReference type="PANTHER" id="PTHR11851:SF126">
    <property type="entry name" value="CYTOCHROME B-C1 COMPLEX SUBUNIT 1, MITOCHONDRIAL"/>
    <property type="match status" value="1"/>
</dbReference>
<dbReference type="InterPro" id="IPR011249">
    <property type="entry name" value="Metalloenz_LuxS/M16"/>
</dbReference>
<keyword evidence="4" id="KW-1185">Reference proteome</keyword>
<reference evidence="4" key="2">
    <citation type="submission" date="2012-08" db="EMBL/GenBank/DDBJ databases">
        <title>Genome sequence of Kazachstania naganishii.</title>
        <authorList>
            <person name="Gordon J.L."/>
            <person name="Armisen D."/>
            <person name="Proux-Wera E."/>
            <person name="OhEigeartaigh S.S."/>
            <person name="Byrne K.P."/>
            <person name="Wolfe K.H."/>
        </authorList>
    </citation>
    <scope>NUCLEOTIDE SEQUENCE [LARGE SCALE GENOMIC DNA]</scope>
    <source>
        <strain evidence="4">ATCC MYA-139 / BCRC 22969 / CBS 8797 / CCRC 22969 / KCTC 17520 / NBRC 10181 / NCYC 3082</strain>
    </source>
</reference>
<dbReference type="Pfam" id="PF00675">
    <property type="entry name" value="Peptidase_M16"/>
    <property type="match status" value="1"/>
</dbReference>
<name>J7S7L1_HUIN7</name>
<dbReference type="RefSeq" id="XP_022465270.1">
    <property type="nucleotide sequence ID" value="XM_022608812.1"/>
</dbReference>
<dbReference type="OMA" id="DSGLWGF"/>
<proteinExistence type="predicted"/>
<dbReference type="PANTHER" id="PTHR11851">
    <property type="entry name" value="METALLOPROTEASE"/>
    <property type="match status" value="1"/>
</dbReference>
<feature type="domain" description="Peptidase M16 C-terminal" evidence="2">
    <location>
        <begin position="182"/>
        <end position="367"/>
    </location>
</feature>
<evidence type="ECO:0000313" key="4">
    <source>
        <dbReference type="Proteomes" id="UP000006310"/>
    </source>
</evidence>
<dbReference type="GO" id="GO:0008121">
    <property type="term" value="F:quinol-cytochrome-c reductase activity"/>
    <property type="evidence" value="ECO:0007669"/>
    <property type="project" value="EnsemblFungi"/>
</dbReference>
<dbReference type="AlphaFoldDB" id="J7S7L1"/>
<evidence type="ECO:0000259" key="1">
    <source>
        <dbReference type="Pfam" id="PF00675"/>
    </source>
</evidence>
<dbReference type="HOGENOM" id="CLU_009902_4_2_1"/>
<evidence type="ECO:0000313" key="3">
    <source>
        <dbReference type="EMBL" id="CCK71024.1"/>
    </source>
</evidence>
<sequence length="449" mass="50315">MLRCSRALRLNYREVLRRSLATDAGASTSSVAATELSSGLTVVSRCIPQALTESYTLQFNNAGSVVETPYNNGVANLWSHAFKVSAPELALRSRVNRETQWFSVDTVAGKSGSANSALAHLEQFWKQELPLERARDATLQQLATLENHKQHKAVKEHLHSTAFQNTPLALPRRGISENVEQLTLQDTKEFASKVYTAANATVYVTGPQQHELVVEQVQRQLSLPTAGVRAATRERPAKSTFLGSEVRLRDDTLPKAWVAIAVESEPIGSPDFLVAETAAQIFGSYNAHEPQSRQQGIKLLDNIQEYQLCESFSHFNYSYRDTGLWGVVTQTPNVMGVDDLVHFTLKQWNRLSVSITETELERGKAMLKLKLGLQNPLDSTTLARNEYLRIPSADIKQVYAKIDAITVKDLKKWANKRLWDQDIAIAGMGQIEGLLDYMRIRNDMSMMRW</sequence>
<dbReference type="EMBL" id="HE978319">
    <property type="protein sequence ID" value="CCK71024.1"/>
    <property type="molecule type" value="Genomic_DNA"/>
</dbReference>
<dbReference type="OrthoDB" id="10251424at2759"/>
<gene>
    <name evidence="3" type="primary">KNAG0F03620</name>
    <name evidence="3" type="ordered locus">KNAG_0F03620</name>
</gene>
<dbReference type="Gene3D" id="3.30.830.10">
    <property type="entry name" value="Metalloenzyme, LuxS/M16 peptidase-like"/>
    <property type="match status" value="2"/>
</dbReference>
<protein>
    <recommendedName>
        <fullName evidence="5">Peptidase M16 C-terminal domain-containing protein</fullName>
    </recommendedName>
</protein>
<dbReference type="Proteomes" id="UP000006310">
    <property type="component" value="Chromosome 6"/>
</dbReference>
<dbReference type="KEGG" id="kng:KNAG_0F03620"/>
<dbReference type="InterPro" id="IPR011765">
    <property type="entry name" value="Pept_M16_N"/>
</dbReference>
<evidence type="ECO:0008006" key="5">
    <source>
        <dbReference type="Google" id="ProtNLM"/>
    </source>
</evidence>
<dbReference type="InterPro" id="IPR050361">
    <property type="entry name" value="MPP/UQCRC_Complex"/>
</dbReference>
<dbReference type="SUPFAM" id="SSF63411">
    <property type="entry name" value="LuxS/MPP-like metallohydrolase"/>
    <property type="match status" value="2"/>
</dbReference>